<feature type="transmembrane region" description="Helical" evidence="1">
    <location>
        <begin position="42"/>
        <end position="61"/>
    </location>
</feature>
<sequence>MLFTPVFFIGAGSIMTIAMLDKLAEAHGWESLSFALKLALPIAGIVAAALFLDSSAVMRFLR</sequence>
<protein>
    <submittedName>
        <fullName evidence="2">Uncharacterized protein</fullName>
    </submittedName>
</protein>
<reference evidence="2 3" key="1">
    <citation type="submission" date="2023-03" db="EMBL/GenBank/DDBJ databases">
        <title>Bacillus Genome Sequencing.</title>
        <authorList>
            <person name="Dunlap C."/>
        </authorList>
    </citation>
    <scope>NUCLEOTIDE SEQUENCE [LARGE SCALE GENOMIC DNA]</scope>
    <source>
        <strain evidence="2 3">B-23453</strain>
    </source>
</reference>
<organism evidence="2 3">
    <name type="scientific">Heyndrickxia acidicola</name>
    <dbReference type="NCBI Taxonomy" id="209389"/>
    <lineage>
        <taxon>Bacteria</taxon>
        <taxon>Bacillati</taxon>
        <taxon>Bacillota</taxon>
        <taxon>Bacilli</taxon>
        <taxon>Bacillales</taxon>
        <taxon>Bacillaceae</taxon>
        <taxon>Heyndrickxia</taxon>
    </lineage>
</organism>
<dbReference type="Proteomes" id="UP001341444">
    <property type="component" value="Unassembled WGS sequence"/>
</dbReference>
<keyword evidence="1" id="KW-0812">Transmembrane</keyword>
<keyword evidence="1" id="KW-0472">Membrane</keyword>
<keyword evidence="1" id="KW-1133">Transmembrane helix</keyword>
<dbReference type="EMBL" id="JARMAB010000006">
    <property type="protein sequence ID" value="MED1202556.1"/>
    <property type="molecule type" value="Genomic_DNA"/>
</dbReference>
<comment type="caution">
    <text evidence="2">The sequence shown here is derived from an EMBL/GenBank/DDBJ whole genome shotgun (WGS) entry which is preliminary data.</text>
</comment>
<evidence type="ECO:0000313" key="2">
    <source>
        <dbReference type="EMBL" id="MED1202556.1"/>
    </source>
</evidence>
<evidence type="ECO:0000256" key="1">
    <source>
        <dbReference type="SAM" id="Phobius"/>
    </source>
</evidence>
<proteinExistence type="predicted"/>
<gene>
    <name evidence="2" type="ORF">P4T90_05550</name>
</gene>
<evidence type="ECO:0000313" key="3">
    <source>
        <dbReference type="Proteomes" id="UP001341444"/>
    </source>
</evidence>
<keyword evidence="3" id="KW-1185">Reference proteome</keyword>
<accession>A0ABU6MD11</accession>
<dbReference type="RefSeq" id="WP_066265474.1">
    <property type="nucleotide sequence ID" value="NZ_JARMAB010000006.1"/>
</dbReference>
<name>A0ABU6MD11_9BACI</name>